<evidence type="ECO:0000259" key="1">
    <source>
        <dbReference type="PROSITE" id="PS50097"/>
    </source>
</evidence>
<proteinExistence type="predicted"/>
<organism evidence="2 3">
    <name type="scientific">Byssochlamys spectabilis (strain No. 5 / NBRC 109023)</name>
    <name type="common">Paecilomyces variotii</name>
    <dbReference type="NCBI Taxonomy" id="1356009"/>
    <lineage>
        <taxon>Eukaryota</taxon>
        <taxon>Fungi</taxon>
        <taxon>Dikarya</taxon>
        <taxon>Ascomycota</taxon>
        <taxon>Pezizomycotina</taxon>
        <taxon>Eurotiomycetes</taxon>
        <taxon>Eurotiomycetidae</taxon>
        <taxon>Eurotiales</taxon>
        <taxon>Thermoascaceae</taxon>
        <taxon>Paecilomyces</taxon>
    </lineage>
</organism>
<dbReference type="InterPro" id="IPR011333">
    <property type="entry name" value="SKP1/BTB/POZ_sf"/>
</dbReference>
<comment type="caution">
    <text evidence="2">The sequence shown here is derived from an EMBL/GenBank/DDBJ whole genome shotgun (WGS) entry which is preliminary data.</text>
</comment>
<dbReference type="HOGENOM" id="CLU_054243_5_1_1"/>
<name>V5GDR4_BYSSN</name>
<feature type="domain" description="BTB" evidence="1">
    <location>
        <begin position="25"/>
        <end position="95"/>
    </location>
</feature>
<accession>V5GDR4</accession>
<dbReference type="InterPro" id="IPR000210">
    <property type="entry name" value="BTB/POZ_dom"/>
</dbReference>
<dbReference type="PROSITE" id="PS50097">
    <property type="entry name" value="BTB"/>
    <property type="match status" value="1"/>
</dbReference>
<keyword evidence="3" id="KW-1185">Reference proteome</keyword>
<dbReference type="InParanoid" id="V5GDR4"/>
<dbReference type="SUPFAM" id="SSF54695">
    <property type="entry name" value="POZ domain"/>
    <property type="match status" value="1"/>
</dbReference>
<dbReference type="CDD" id="cd18186">
    <property type="entry name" value="BTB_POZ_ZBTB_KLHL-like"/>
    <property type="match status" value="1"/>
</dbReference>
<evidence type="ECO:0000313" key="2">
    <source>
        <dbReference type="EMBL" id="GAE00227.1"/>
    </source>
</evidence>
<dbReference type="eggNOG" id="ENOG502SMAU">
    <property type="taxonomic scope" value="Eukaryota"/>
</dbReference>
<dbReference type="Proteomes" id="UP000018001">
    <property type="component" value="Unassembled WGS sequence"/>
</dbReference>
<dbReference type="AlphaFoldDB" id="V5GDR4"/>
<protein>
    <recommendedName>
        <fullName evidence="1">BTB domain-containing protein</fullName>
    </recommendedName>
</protein>
<dbReference type="Gene3D" id="3.30.710.10">
    <property type="entry name" value="Potassium Channel Kv1.1, Chain A"/>
    <property type="match status" value="1"/>
</dbReference>
<sequence length="160" mass="18066">MLRQALRGTQLVTYEMALETPDREGDVILAAGGNSMSPRRFLISSKVLSLASPVFAALFGPQFLEGSRMAEHGPITILLDEDDAKTMEIMLRILHHQTPSKIENLTTKEMATLAILSDKYDCAGVIRPWTSKWFFRHENMPNLEDYGLILTAAHFFTRLR</sequence>
<reference evidence="3" key="1">
    <citation type="journal article" date="2014" name="Genome Announc.">
        <title>Draft genome sequence of the formaldehyde-resistant fungus Byssochlamys spectabilis No. 5 (anamorph Paecilomyces variotii No. 5) (NBRC109023).</title>
        <authorList>
            <person name="Oka T."/>
            <person name="Ekino K."/>
            <person name="Fukuda K."/>
            <person name="Nomura Y."/>
        </authorList>
    </citation>
    <scope>NUCLEOTIDE SEQUENCE [LARGE SCALE GENOMIC DNA]</scope>
    <source>
        <strain evidence="3">No. 5 / NBRC 109023</strain>
    </source>
</reference>
<evidence type="ECO:0000313" key="3">
    <source>
        <dbReference type="Proteomes" id="UP000018001"/>
    </source>
</evidence>
<gene>
    <name evidence="2" type="ORF">PVAR5_8966</name>
</gene>
<dbReference type="Pfam" id="PF00651">
    <property type="entry name" value="BTB"/>
    <property type="match status" value="1"/>
</dbReference>
<dbReference type="OrthoDB" id="5275938at2759"/>
<dbReference type="EMBL" id="BAUL01000396">
    <property type="protein sequence ID" value="GAE00227.1"/>
    <property type="molecule type" value="Genomic_DNA"/>
</dbReference>